<evidence type="ECO:0000256" key="1">
    <source>
        <dbReference type="ARBA" id="ARBA00022553"/>
    </source>
</evidence>
<evidence type="ECO:0000313" key="5">
    <source>
        <dbReference type="Proteomes" id="UP001596056"/>
    </source>
</evidence>
<name>A0ABW0SFS6_9RHOB</name>
<evidence type="ECO:0000256" key="2">
    <source>
        <dbReference type="PROSITE-ProRule" id="PRU00169"/>
    </source>
</evidence>
<dbReference type="EMBL" id="JBHSNA010000019">
    <property type="protein sequence ID" value="MFC5567781.1"/>
    <property type="molecule type" value="Genomic_DNA"/>
</dbReference>
<feature type="modified residue" description="4-aspartylphosphate" evidence="2">
    <location>
        <position position="52"/>
    </location>
</feature>
<comment type="caution">
    <text evidence="4">The sequence shown here is derived from an EMBL/GenBank/DDBJ whole genome shotgun (WGS) entry which is preliminary data.</text>
</comment>
<feature type="domain" description="Response regulatory" evidence="3">
    <location>
        <begin position="2"/>
        <end position="112"/>
    </location>
</feature>
<dbReference type="Proteomes" id="UP001596056">
    <property type="component" value="Unassembled WGS sequence"/>
</dbReference>
<sequence length="117" mass="12537">MNILICEDDPIIAMDLAWTLEELGHAVLGTVASAAQCLSRCEERRPDLVTVDLTLIDGRTGLGLVAALAERGIPSIIVSGEARLVPRPTPALAVLEKPFREDLLARALSDLDGPRRA</sequence>
<dbReference type="InterPro" id="IPR050595">
    <property type="entry name" value="Bact_response_regulator"/>
</dbReference>
<dbReference type="PANTHER" id="PTHR44591">
    <property type="entry name" value="STRESS RESPONSE REGULATOR PROTEIN 1"/>
    <property type="match status" value="1"/>
</dbReference>
<dbReference type="RefSeq" id="WP_209842712.1">
    <property type="nucleotide sequence ID" value="NZ_JAGGJP010000018.1"/>
</dbReference>
<reference evidence="5" key="1">
    <citation type="journal article" date="2019" name="Int. J. Syst. Evol. Microbiol.">
        <title>The Global Catalogue of Microorganisms (GCM) 10K type strain sequencing project: providing services to taxonomists for standard genome sequencing and annotation.</title>
        <authorList>
            <consortium name="The Broad Institute Genomics Platform"/>
            <consortium name="The Broad Institute Genome Sequencing Center for Infectious Disease"/>
            <person name="Wu L."/>
            <person name="Ma J."/>
        </authorList>
    </citation>
    <scope>NUCLEOTIDE SEQUENCE [LARGE SCALE GENOMIC DNA]</scope>
    <source>
        <strain evidence="5">KACC 11588</strain>
    </source>
</reference>
<proteinExistence type="predicted"/>
<keyword evidence="5" id="KW-1185">Reference proteome</keyword>
<evidence type="ECO:0000313" key="4">
    <source>
        <dbReference type="EMBL" id="MFC5567781.1"/>
    </source>
</evidence>
<protein>
    <submittedName>
        <fullName evidence="4">Response regulator</fullName>
    </submittedName>
</protein>
<dbReference type="PANTHER" id="PTHR44591:SF24">
    <property type="entry name" value="PROTEIN-GLUTAMATE METHYLESTERASE_PROTEIN-GLUTAMINE GLUTAMINASE 1"/>
    <property type="match status" value="1"/>
</dbReference>
<dbReference type="InterPro" id="IPR011006">
    <property type="entry name" value="CheY-like_superfamily"/>
</dbReference>
<dbReference type="SMART" id="SM00448">
    <property type="entry name" value="REC"/>
    <property type="match status" value="1"/>
</dbReference>
<organism evidence="4 5">
    <name type="scientific">Rubellimicrobium aerolatum</name>
    <dbReference type="NCBI Taxonomy" id="490979"/>
    <lineage>
        <taxon>Bacteria</taxon>
        <taxon>Pseudomonadati</taxon>
        <taxon>Pseudomonadota</taxon>
        <taxon>Alphaproteobacteria</taxon>
        <taxon>Rhodobacterales</taxon>
        <taxon>Roseobacteraceae</taxon>
        <taxon>Rubellimicrobium</taxon>
    </lineage>
</organism>
<gene>
    <name evidence="4" type="ORF">ACFPOC_15315</name>
</gene>
<dbReference type="Pfam" id="PF00072">
    <property type="entry name" value="Response_reg"/>
    <property type="match status" value="1"/>
</dbReference>
<dbReference type="Gene3D" id="3.40.50.2300">
    <property type="match status" value="1"/>
</dbReference>
<evidence type="ECO:0000259" key="3">
    <source>
        <dbReference type="PROSITE" id="PS50110"/>
    </source>
</evidence>
<dbReference type="PROSITE" id="PS50110">
    <property type="entry name" value="RESPONSE_REGULATORY"/>
    <property type="match status" value="1"/>
</dbReference>
<accession>A0ABW0SFS6</accession>
<keyword evidence="1 2" id="KW-0597">Phosphoprotein</keyword>
<dbReference type="InterPro" id="IPR001789">
    <property type="entry name" value="Sig_transdc_resp-reg_receiver"/>
</dbReference>
<dbReference type="SUPFAM" id="SSF52172">
    <property type="entry name" value="CheY-like"/>
    <property type="match status" value="1"/>
</dbReference>